<keyword evidence="6" id="KW-0547">Nucleotide-binding</keyword>
<accession>A0A2S4RR05</accession>
<evidence type="ECO:0000256" key="6">
    <source>
        <dbReference type="ARBA" id="ARBA00022741"/>
    </source>
</evidence>
<dbReference type="GO" id="GO:0051191">
    <property type="term" value="P:prosthetic group biosynthetic process"/>
    <property type="evidence" value="ECO:0007669"/>
    <property type="project" value="TreeGrafter"/>
</dbReference>
<dbReference type="OrthoDB" id="6579243at2"/>
<dbReference type="PANTHER" id="PTHR30201:SF2">
    <property type="entry name" value="2-(5''-TRIPHOSPHORIBOSYL)-3'-DEPHOSPHOCOENZYME-A SYNTHASE"/>
    <property type="match status" value="1"/>
</dbReference>
<reference evidence="8 9" key="1">
    <citation type="submission" date="2018-01" db="EMBL/GenBank/DDBJ databases">
        <title>Complete genome sequences of 14 Citrobacter spp. isolated from plant in Canada.</title>
        <authorList>
            <person name="Bhandare S.G."/>
            <person name="Colavecchio A."/>
            <person name="Jeukens J."/>
            <person name="Emond-Rheault J.-G."/>
            <person name="Freschi L."/>
            <person name="Hamel J."/>
            <person name="Kukavica-Ibrulj I."/>
            <person name="Levesque R."/>
            <person name="Goodridge L."/>
        </authorList>
    </citation>
    <scope>NUCLEOTIDE SEQUENCE [LARGE SCALE GENOMIC DNA]</scope>
    <source>
        <strain evidence="8 9">S1285</strain>
    </source>
</reference>
<sequence length="209" mass="23103">MESTTTAQIMDAVRSALAHLSALTPTLTLLNNGGETLAESHLLAAFEDGEHEFAPVDDAPPLPISEIFARTMGTMMAKKEPLTQHQICDCAARFVRRHPHWPPIPATEIIRSVTLPVYCRLIRDGHSEAIALPQTLLHILAWKSKEGWVQDQAQRLLWKGGVLGEEGNREFKILDDNLAARGFSFAGLEEILFITALLACLPKGQLFMN</sequence>
<dbReference type="AlphaFoldDB" id="A0A2S4RR05"/>
<dbReference type="GO" id="GO:0005524">
    <property type="term" value="F:ATP binding"/>
    <property type="evidence" value="ECO:0007669"/>
    <property type="project" value="UniProtKB-KW"/>
</dbReference>
<keyword evidence="7" id="KW-0067">ATP-binding</keyword>
<dbReference type="GO" id="GO:0046917">
    <property type="term" value="F:triphosphoribosyl-dephospho-CoA synthase activity"/>
    <property type="evidence" value="ECO:0007669"/>
    <property type="project" value="UniProtKB-EC"/>
</dbReference>
<protein>
    <recommendedName>
        <fullName evidence="4">2-(5''-triphosphoribosyl)-3'-dephosphocoenzyme-A synthase</fullName>
        <ecNumber evidence="3">2.4.2.52</ecNumber>
    </recommendedName>
</protein>
<comment type="similarity">
    <text evidence="2">Belongs to the CitG/MdcB family.</text>
</comment>
<proteinExistence type="inferred from homology"/>
<comment type="caution">
    <text evidence="8">The sequence shown here is derived from an EMBL/GenBank/DDBJ whole genome shotgun (WGS) entry which is preliminary data.</text>
</comment>
<evidence type="ECO:0000256" key="3">
    <source>
        <dbReference type="ARBA" id="ARBA00012074"/>
    </source>
</evidence>
<name>A0A2S4RR05_CITAM</name>
<evidence type="ECO:0000256" key="2">
    <source>
        <dbReference type="ARBA" id="ARBA00006812"/>
    </source>
</evidence>
<evidence type="ECO:0000313" key="9">
    <source>
        <dbReference type="Proteomes" id="UP000237003"/>
    </source>
</evidence>
<keyword evidence="5" id="KW-0808">Transferase</keyword>
<evidence type="ECO:0000256" key="4">
    <source>
        <dbReference type="ARBA" id="ARBA00020625"/>
    </source>
</evidence>
<evidence type="ECO:0000256" key="1">
    <source>
        <dbReference type="ARBA" id="ARBA00001210"/>
    </source>
</evidence>
<evidence type="ECO:0000256" key="5">
    <source>
        <dbReference type="ARBA" id="ARBA00022679"/>
    </source>
</evidence>
<evidence type="ECO:0000256" key="7">
    <source>
        <dbReference type="ARBA" id="ARBA00022840"/>
    </source>
</evidence>
<comment type="catalytic activity">
    <reaction evidence="1">
        <text>3'-dephospho-CoA + ATP = 2'-(5''-triphospho-alpha-D-ribosyl)-3'-dephospho-CoA + adenine</text>
        <dbReference type="Rhea" id="RHEA:15117"/>
        <dbReference type="ChEBI" id="CHEBI:16708"/>
        <dbReference type="ChEBI" id="CHEBI:30616"/>
        <dbReference type="ChEBI" id="CHEBI:57328"/>
        <dbReference type="ChEBI" id="CHEBI:61378"/>
        <dbReference type="EC" id="2.4.2.52"/>
    </reaction>
</comment>
<dbReference type="PANTHER" id="PTHR30201">
    <property type="entry name" value="TRIPHOSPHORIBOSYL-DEPHOSPHO-COA SYNTHASE"/>
    <property type="match status" value="1"/>
</dbReference>
<dbReference type="EC" id="2.4.2.52" evidence="3"/>
<dbReference type="EMBL" id="PQLX01000014">
    <property type="protein sequence ID" value="POU60367.1"/>
    <property type="molecule type" value="Genomic_DNA"/>
</dbReference>
<dbReference type="RefSeq" id="WP_103780613.1">
    <property type="nucleotide sequence ID" value="NZ_PQLX01000014.1"/>
</dbReference>
<gene>
    <name evidence="8" type="ORF">C3430_25290</name>
</gene>
<dbReference type="InterPro" id="IPR002736">
    <property type="entry name" value="CitG"/>
</dbReference>
<evidence type="ECO:0000313" key="8">
    <source>
        <dbReference type="EMBL" id="POU60367.1"/>
    </source>
</evidence>
<organism evidence="8 9">
    <name type="scientific">Citrobacter amalonaticus</name>
    <dbReference type="NCBI Taxonomy" id="35703"/>
    <lineage>
        <taxon>Bacteria</taxon>
        <taxon>Pseudomonadati</taxon>
        <taxon>Pseudomonadota</taxon>
        <taxon>Gammaproteobacteria</taxon>
        <taxon>Enterobacterales</taxon>
        <taxon>Enterobacteriaceae</taxon>
        <taxon>Citrobacter</taxon>
    </lineage>
</organism>
<dbReference type="Proteomes" id="UP000237003">
    <property type="component" value="Unassembled WGS sequence"/>
</dbReference>